<dbReference type="InterPro" id="IPR001245">
    <property type="entry name" value="Ser-Thr/Tyr_kinase_cat_dom"/>
</dbReference>
<keyword evidence="10" id="KW-1133">Transmembrane helix</keyword>
<evidence type="ECO:0000259" key="19">
    <source>
        <dbReference type="PROSITE" id="PS50853"/>
    </source>
</evidence>
<dbReference type="PANTHER" id="PTHR24416">
    <property type="entry name" value="TYROSINE-PROTEIN KINASE RECEPTOR"/>
    <property type="match status" value="1"/>
</dbReference>
<dbReference type="Gene3D" id="2.60.40.10">
    <property type="entry name" value="Immunoglobulins"/>
    <property type="match status" value="2"/>
</dbReference>
<dbReference type="GO" id="GO:0005524">
    <property type="term" value="F:ATP binding"/>
    <property type="evidence" value="ECO:0007669"/>
    <property type="project" value="UniProtKB-UniRule"/>
</dbReference>
<proteinExistence type="predicted"/>
<name>T1JGL1_STRMM</name>
<dbReference type="InterPro" id="IPR011009">
    <property type="entry name" value="Kinase-like_dom_sf"/>
</dbReference>
<keyword evidence="3" id="KW-0808">Transferase</keyword>
<evidence type="ECO:0000256" key="7">
    <source>
        <dbReference type="ARBA" id="ARBA00022741"/>
    </source>
</evidence>
<reference evidence="21" key="1">
    <citation type="submission" date="2011-05" db="EMBL/GenBank/DDBJ databases">
        <authorList>
            <person name="Richards S.R."/>
            <person name="Qu J."/>
            <person name="Jiang H."/>
            <person name="Jhangiani S.N."/>
            <person name="Agravi P."/>
            <person name="Goodspeed R."/>
            <person name="Gross S."/>
            <person name="Mandapat C."/>
            <person name="Jackson L."/>
            <person name="Mathew T."/>
            <person name="Pu L."/>
            <person name="Thornton R."/>
            <person name="Saada N."/>
            <person name="Wilczek-Boney K.B."/>
            <person name="Lee S."/>
            <person name="Kovar C."/>
            <person name="Wu Y."/>
            <person name="Scherer S.E."/>
            <person name="Worley K.C."/>
            <person name="Muzny D.M."/>
            <person name="Gibbs R."/>
        </authorList>
    </citation>
    <scope>NUCLEOTIDE SEQUENCE</scope>
    <source>
        <strain evidence="21">Brora</strain>
    </source>
</reference>
<dbReference type="FunFam" id="1.10.510.10:FF:000190">
    <property type="entry name" value="Proto-oncogene tyrosine-protein kinase receptor Ret"/>
    <property type="match status" value="1"/>
</dbReference>
<evidence type="ECO:0000256" key="12">
    <source>
        <dbReference type="ARBA" id="ARBA00023137"/>
    </source>
</evidence>
<feature type="binding site" evidence="16">
    <location>
        <position position="498"/>
    </location>
    <ligand>
        <name>ATP</name>
        <dbReference type="ChEBI" id="CHEBI:30616"/>
    </ligand>
</feature>
<evidence type="ECO:0000256" key="10">
    <source>
        <dbReference type="ARBA" id="ARBA00022989"/>
    </source>
</evidence>
<dbReference type="GO" id="GO:0007169">
    <property type="term" value="P:cell surface receptor protein tyrosine kinase signaling pathway"/>
    <property type="evidence" value="ECO:0007669"/>
    <property type="project" value="TreeGrafter"/>
</dbReference>
<dbReference type="InterPro" id="IPR020635">
    <property type="entry name" value="Tyr_kinase_cat_dom"/>
</dbReference>
<dbReference type="PROSITE" id="PS50853">
    <property type="entry name" value="FN3"/>
    <property type="match status" value="1"/>
</dbReference>
<dbReference type="STRING" id="126957.T1JGL1"/>
<dbReference type="Pfam" id="PF07714">
    <property type="entry name" value="PK_Tyr_Ser-Thr"/>
    <property type="match status" value="1"/>
</dbReference>
<sequence>MITIYLLFVTFASLISCARTSSNVKIAELCETRCLIHEEDFTEDFTEYVKPFEEKCETEKCSQCLKPFEIVNSISNLEENCKTKCENCQQSCECKFNSSVINKPSLRCKEIQENESLFTVYLEWTMDNNKLPTAEYKLQIRNKSNDNVTSLWRTFSKIDRDVIPVRKLNIDLQYQFSVAAVFPNGSEVVSKESEWIQSSKANEKLMPPENATFFWWRSRNNTASEGVLTFDMPSGGSYLQERINLTSPRKRDIVLQNLEYSRKYTCQIMSTDSVFENKESDKLEISFNAPSCLEVHNNSFDTCEPHPPRSLQIIVANGIANISWKRPLHTSHDNKVINYYLTVSTAINKATIFEVPNFKPISKDVTLLENQTSIAFDDLHPGYDYDVSVNAVSLGGNSAAVESKFRIATKINHDKKNNLVVEYWILVIGIPMLVVSILDENYSNAANDFSITTYKTLSTKYSKFEVEFNTIKRKAVIGQGAFGIVYKAELNKKIIAVKMVKANARADDEDQLIQEIEILKNVGNHPNVVSLIACCTTRPGICLAVEYCPLGDLQTYLKKFREQILDGKYSTRLEVDSGLGQTLPESRVKYADLLLADKAYDHRFPLYQNIHTYVNWKENQKNELHEEKVTPCQFISYAWQIAKGMEYLANNRFIHRDLAARNILLASKEVVKISDFGLTRDVYERNYYEKKTSSKLPIKWMALESLQRQIYTTKSDVWSFGVTLWEITTLGGMPYPDIEGSTRLIEYLTRDHRLEKPDNCSEKIYQLMKSCWAFQPKLRPTFTELRKNLEEILEGTRQYMTFDMTGNEEYYKHKIEKQIKSDETNDSAIGG</sequence>
<dbReference type="EnsemblMetazoa" id="SMAR012984-RA">
    <property type="protein sequence ID" value="SMAR012984-PA"/>
    <property type="gene ID" value="SMAR012984"/>
</dbReference>
<feature type="domain" description="Protein kinase" evidence="18">
    <location>
        <begin position="471"/>
        <end position="793"/>
    </location>
</feature>
<reference evidence="20" key="2">
    <citation type="submission" date="2015-02" db="UniProtKB">
        <authorList>
            <consortium name="EnsemblMetazoa"/>
        </authorList>
    </citation>
    <scope>IDENTIFICATION</scope>
</reference>
<dbReference type="PROSITE" id="PS50011">
    <property type="entry name" value="PROTEIN_KINASE_DOM"/>
    <property type="match status" value="1"/>
</dbReference>
<keyword evidence="8" id="KW-0418">Kinase</keyword>
<dbReference type="GO" id="GO:0043235">
    <property type="term" value="C:receptor complex"/>
    <property type="evidence" value="ECO:0007669"/>
    <property type="project" value="TreeGrafter"/>
</dbReference>
<evidence type="ECO:0000313" key="20">
    <source>
        <dbReference type="EnsemblMetazoa" id="SMAR012984-PA"/>
    </source>
</evidence>
<keyword evidence="9 16" id="KW-0067">ATP-binding</keyword>
<organism evidence="20 21">
    <name type="scientific">Strigamia maritima</name>
    <name type="common">European centipede</name>
    <name type="synonym">Geophilus maritimus</name>
    <dbReference type="NCBI Taxonomy" id="126957"/>
    <lineage>
        <taxon>Eukaryota</taxon>
        <taxon>Metazoa</taxon>
        <taxon>Ecdysozoa</taxon>
        <taxon>Arthropoda</taxon>
        <taxon>Myriapoda</taxon>
        <taxon>Chilopoda</taxon>
        <taxon>Pleurostigmophora</taxon>
        <taxon>Geophilomorpha</taxon>
        <taxon>Linotaeniidae</taxon>
        <taxon>Strigamia</taxon>
    </lineage>
</organism>
<evidence type="ECO:0000256" key="8">
    <source>
        <dbReference type="ARBA" id="ARBA00022777"/>
    </source>
</evidence>
<dbReference type="EC" id="2.7.10.1" evidence="2"/>
<accession>T1JGL1</accession>
<evidence type="ECO:0000256" key="17">
    <source>
        <dbReference type="SAM" id="SignalP"/>
    </source>
</evidence>
<feature type="domain" description="Fibronectin type-III" evidence="19">
    <location>
        <begin position="307"/>
        <end position="412"/>
    </location>
</feature>
<dbReference type="SUPFAM" id="SSF56112">
    <property type="entry name" value="Protein kinase-like (PK-like)"/>
    <property type="match status" value="1"/>
</dbReference>
<keyword evidence="12" id="KW-0829">Tyrosine-protein kinase</keyword>
<dbReference type="InterPro" id="IPR000719">
    <property type="entry name" value="Prot_kinase_dom"/>
</dbReference>
<dbReference type="AlphaFoldDB" id="T1JGL1"/>
<dbReference type="InterPro" id="IPR036116">
    <property type="entry name" value="FN3_sf"/>
</dbReference>
<dbReference type="GO" id="GO:0004714">
    <property type="term" value="F:transmembrane receptor protein tyrosine kinase activity"/>
    <property type="evidence" value="ECO:0007669"/>
    <property type="project" value="UniProtKB-EC"/>
</dbReference>
<dbReference type="HOGENOM" id="CLU_341495_0_0_1"/>
<keyword evidence="13" id="KW-0675">Receptor</keyword>
<dbReference type="OMA" id="RTIFAVR"/>
<evidence type="ECO:0000259" key="18">
    <source>
        <dbReference type="PROSITE" id="PS50011"/>
    </source>
</evidence>
<keyword evidence="11" id="KW-0472">Membrane</keyword>
<evidence type="ECO:0000256" key="9">
    <source>
        <dbReference type="ARBA" id="ARBA00022840"/>
    </source>
</evidence>
<dbReference type="SMART" id="SM00219">
    <property type="entry name" value="TyrKc"/>
    <property type="match status" value="1"/>
</dbReference>
<dbReference type="PROSITE" id="PS00109">
    <property type="entry name" value="PROTEIN_KINASE_TYR"/>
    <property type="match status" value="1"/>
</dbReference>
<feature type="signal peptide" evidence="17">
    <location>
        <begin position="1"/>
        <end position="17"/>
    </location>
</feature>
<keyword evidence="5 17" id="KW-0732">Signal</keyword>
<evidence type="ECO:0000256" key="14">
    <source>
        <dbReference type="ARBA" id="ARBA00023180"/>
    </source>
</evidence>
<keyword evidence="4" id="KW-0812">Transmembrane</keyword>
<comment type="catalytic activity">
    <reaction evidence="15">
        <text>L-tyrosyl-[protein] + ATP = O-phospho-L-tyrosyl-[protein] + ADP + H(+)</text>
        <dbReference type="Rhea" id="RHEA:10596"/>
        <dbReference type="Rhea" id="RHEA-COMP:10136"/>
        <dbReference type="Rhea" id="RHEA-COMP:20101"/>
        <dbReference type="ChEBI" id="CHEBI:15378"/>
        <dbReference type="ChEBI" id="CHEBI:30616"/>
        <dbReference type="ChEBI" id="CHEBI:46858"/>
        <dbReference type="ChEBI" id="CHEBI:61978"/>
        <dbReference type="ChEBI" id="CHEBI:456216"/>
        <dbReference type="EC" id="2.7.10.1"/>
    </reaction>
</comment>
<dbReference type="EMBL" id="JH432205">
    <property type="status" value="NOT_ANNOTATED_CDS"/>
    <property type="molecule type" value="Genomic_DNA"/>
</dbReference>
<dbReference type="eggNOG" id="KOG0200">
    <property type="taxonomic scope" value="Eukaryota"/>
</dbReference>
<dbReference type="InterPro" id="IPR017441">
    <property type="entry name" value="Protein_kinase_ATP_BS"/>
</dbReference>
<dbReference type="PROSITE" id="PS00107">
    <property type="entry name" value="PROTEIN_KINASE_ATP"/>
    <property type="match status" value="1"/>
</dbReference>
<dbReference type="Proteomes" id="UP000014500">
    <property type="component" value="Unassembled WGS sequence"/>
</dbReference>
<dbReference type="PhylomeDB" id="T1JGL1"/>
<evidence type="ECO:0000256" key="16">
    <source>
        <dbReference type="PROSITE-ProRule" id="PRU10141"/>
    </source>
</evidence>
<dbReference type="InterPro" id="IPR013783">
    <property type="entry name" value="Ig-like_fold"/>
</dbReference>
<keyword evidence="6" id="KW-0677">Repeat</keyword>
<dbReference type="PANTHER" id="PTHR24416:SF620">
    <property type="entry name" value="TYROSINE-PROTEIN KINASE RECEPTOR TORSO"/>
    <property type="match status" value="1"/>
</dbReference>
<keyword evidence="21" id="KW-1185">Reference proteome</keyword>
<feature type="chain" id="PRO_5004579643" description="receptor protein-tyrosine kinase" evidence="17">
    <location>
        <begin position="18"/>
        <end position="831"/>
    </location>
</feature>
<protein>
    <recommendedName>
        <fullName evidence="2">receptor protein-tyrosine kinase</fullName>
        <ecNumber evidence="2">2.7.10.1</ecNumber>
    </recommendedName>
</protein>
<dbReference type="InterPro" id="IPR050122">
    <property type="entry name" value="RTK"/>
</dbReference>
<keyword evidence="14" id="KW-0325">Glycoprotein</keyword>
<keyword evidence="7 16" id="KW-0547">Nucleotide-binding</keyword>
<evidence type="ECO:0000256" key="4">
    <source>
        <dbReference type="ARBA" id="ARBA00022692"/>
    </source>
</evidence>
<evidence type="ECO:0000256" key="11">
    <source>
        <dbReference type="ARBA" id="ARBA00023136"/>
    </source>
</evidence>
<dbReference type="InterPro" id="IPR008266">
    <property type="entry name" value="Tyr_kinase_AS"/>
</dbReference>
<evidence type="ECO:0000313" key="21">
    <source>
        <dbReference type="Proteomes" id="UP000014500"/>
    </source>
</evidence>
<evidence type="ECO:0000256" key="2">
    <source>
        <dbReference type="ARBA" id="ARBA00011902"/>
    </source>
</evidence>
<evidence type="ECO:0000256" key="5">
    <source>
        <dbReference type="ARBA" id="ARBA00022729"/>
    </source>
</evidence>
<dbReference type="Gene3D" id="1.10.510.10">
    <property type="entry name" value="Transferase(Phosphotransferase) domain 1"/>
    <property type="match status" value="1"/>
</dbReference>
<evidence type="ECO:0000256" key="13">
    <source>
        <dbReference type="ARBA" id="ARBA00023170"/>
    </source>
</evidence>
<dbReference type="CDD" id="cd00063">
    <property type="entry name" value="FN3"/>
    <property type="match status" value="1"/>
</dbReference>
<evidence type="ECO:0000256" key="6">
    <source>
        <dbReference type="ARBA" id="ARBA00022737"/>
    </source>
</evidence>
<dbReference type="Pfam" id="PF00041">
    <property type="entry name" value="fn3"/>
    <property type="match status" value="1"/>
</dbReference>
<evidence type="ECO:0000256" key="15">
    <source>
        <dbReference type="ARBA" id="ARBA00051243"/>
    </source>
</evidence>
<dbReference type="SUPFAM" id="SSF49265">
    <property type="entry name" value="Fibronectin type III"/>
    <property type="match status" value="1"/>
</dbReference>
<comment type="subcellular location">
    <subcellularLocation>
        <location evidence="1">Membrane</location>
        <topology evidence="1">Single-pass type I membrane protein</topology>
    </subcellularLocation>
</comment>
<dbReference type="GO" id="GO:0005886">
    <property type="term" value="C:plasma membrane"/>
    <property type="evidence" value="ECO:0007669"/>
    <property type="project" value="TreeGrafter"/>
</dbReference>
<dbReference type="SMART" id="SM00060">
    <property type="entry name" value="FN3"/>
    <property type="match status" value="3"/>
</dbReference>
<dbReference type="GO" id="GO:1902533">
    <property type="term" value="P:positive regulation of intracellular signal transduction"/>
    <property type="evidence" value="ECO:0007669"/>
    <property type="project" value="UniProtKB-ARBA"/>
</dbReference>
<evidence type="ECO:0000256" key="1">
    <source>
        <dbReference type="ARBA" id="ARBA00004479"/>
    </source>
</evidence>
<dbReference type="InterPro" id="IPR003961">
    <property type="entry name" value="FN3_dom"/>
</dbReference>
<evidence type="ECO:0000256" key="3">
    <source>
        <dbReference type="ARBA" id="ARBA00022679"/>
    </source>
</evidence>
<dbReference type="CDD" id="cd00192">
    <property type="entry name" value="PTKc"/>
    <property type="match status" value="1"/>
</dbReference>
<dbReference type="Gene3D" id="3.30.200.20">
    <property type="entry name" value="Phosphorylase Kinase, domain 1"/>
    <property type="match status" value="1"/>
</dbReference>